<dbReference type="InterPro" id="IPR001841">
    <property type="entry name" value="Znf_RING"/>
</dbReference>
<dbReference type="GO" id="GO:0061630">
    <property type="term" value="F:ubiquitin protein ligase activity"/>
    <property type="evidence" value="ECO:0007669"/>
    <property type="project" value="TreeGrafter"/>
</dbReference>
<keyword evidence="5" id="KW-0175">Coiled coil</keyword>
<dbReference type="EMBL" id="JAPDFW010000139">
    <property type="protein sequence ID" value="KAJ5066612.1"/>
    <property type="molecule type" value="Genomic_DNA"/>
</dbReference>
<evidence type="ECO:0000256" key="3">
    <source>
        <dbReference type="ARBA" id="ARBA00022723"/>
    </source>
</evidence>
<dbReference type="GO" id="GO:0008270">
    <property type="term" value="F:zinc ion binding"/>
    <property type="evidence" value="ECO:0007669"/>
    <property type="project" value="UniProtKB-KW"/>
</dbReference>
<dbReference type="PANTHER" id="PTHR36754">
    <property type="entry name" value="E3 UBIQUITIN-PROTEIN LIGASE TRIM37"/>
    <property type="match status" value="1"/>
</dbReference>
<evidence type="ECO:0000259" key="8">
    <source>
        <dbReference type="PROSITE" id="PS50119"/>
    </source>
</evidence>
<keyword evidence="4" id="KW-0862">Zinc</keyword>
<dbReference type="Gene3D" id="3.30.160.60">
    <property type="entry name" value="Classic Zinc Finger"/>
    <property type="match status" value="1"/>
</dbReference>
<evidence type="ECO:0000259" key="7">
    <source>
        <dbReference type="PROSITE" id="PS50089"/>
    </source>
</evidence>
<name>A0A9Q0R489_ANAIG</name>
<feature type="region of interest" description="Disordered" evidence="6">
    <location>
        <begin position="533"/>
        <end position="568"/>
    </location>
</feature>
<organism evidence="10 11">
    <name type="scientific">Anaeramoeba ignava</name>
    <name type="common">Anaerobic marine amoeba</name>
    <dbReference type="NCBI Taxonomy" id="1746090"/>
    <lineage>
        <taxon>Eukaryota</taxon>
        <taxon>Metamonada</taxon>
        <taxon>Anaeramoebidae</taxon>
        <taxon>Anaeramoeba</taxon>
    </lineage>
</organism>
<dbReference type="GO" id="GO:0016235">
    <property type="term" value="C:aggresome"/>
    <property type="evidence" value="ECO:0007669"/>
    <property type="project" value="TreeGrafter"/>
</dbReference>
<comment type="subcellular location">
    <subcellularLocation>
        <location evidence="1">Cytoplasm</location>
    </subcellularLocation>
</comment>
<dbReference type="GO" id="GO:0005778">
    <property type="term" value="C:peroxisomal membrane"/>
    <property type="evidence" value="ECO:0007669"/>
    <property type="project" value="TreeGrafter"/>
</dbReference>
<dbReference type="GO" id="GO:0005164">
    <property type="term" value="F:tumor necrosis factor receptor binding"/>
    <property type="evidence" value="ECO:0007669"/>
    <property type="project" value="TreeGrafter"/>
</dbReference>
<dbReference type="Pfam" id="PF13920">
    <property type="entry name" value="zf-C3HC4_3"/>
    <property type="match status" value="1"/>
</dbReference>
<dbReference type="Proteomes" id="UP001149090">
    <property type="component" value="Unassembled WGS sequence"/>
</dbReference>
<feature type="domain" description="RING-type" evidence="7">
    <location>
        <begin position="18"/>
        <end position="57"/>
    </location>
</feature>
<proteinExistence type="predicted"/>
<dbReference type="GO" id="GO:0006513">
    <property type="term" value="P:protein monoubiquitination"/>
    <property type="evidence" value="ECO:0007669"/>
    <property type="project" value="TreeGrafter"/>
</dbReference>
<dbReference type="InterPro" id="IPR000315">
    <property type="entry name" value="Znf_B-box"/>
</dbReference>
<comment type="caution">
    <text evidence="10">The sequence shown here is derived from an EMBL/GenBank/DDBJ whole genome shotgun (WGS) entry which is preliminary data.</text>
</comment>
<evidence type="ECO:0000259" key="9">
    <source>
        <dbReference type="PROSITE" id="PS50144"/>
    </source>
</evidence>
<dbReference type="SUPFAM" id="SSF57850">
    <property type="entry name" value="RING/U-box"/>
    <property type="match status" value="1"/>
</dbReference>
<accession>A0A9Q0R489</accession>
<dbReference type="OMA" id="FDDIFKC"/>
<evidence type="ECO:0000256" key="2">
    <source>
        <dbReference type="ARBA" id="ARBA00022490"/>
    </source>
</evidence>
<evidence type="ECO:0000256" key="1">
    <source>
        <dbReference type="ARBA" id="ARBA00004496"/>
    </source>
</evidence>
<keyword evidence="2" id="KW-0963">Cytoplasm</keyword>
<evidence type="ECO:0000313" key="10">
    <source>
        <dbReference type="EMBL" id="KAJ5066612.1"/>
    </source>
</evidence>
<dbReference type="Gene3D" id="2.60.210.10">
    <property type="entry name" value="Apoptosis, Tumor Necrosis Factor Receptor Associated Protein 2, Chain A"/>
    <property type="match status" value="1"/>
</dbReference>
<dbReference type="Pfam" id="PF00643">
    <property type="entry name" value="zf-B_box"/>
    <property type="match status" value="1"/>
</dbReference>
<keyword evidence="3" id="KW-0479">Metal-binding</keyword>
<dbReference type="SUPFAM" id="SSF57845">
    <property type="entry name" value="B-box zinc-binding domain"/>
    <property type="match status" value="1"/>
</dbReference>
<dbReference type="PROSITE" id="PS50144">
    <property type="entry name" value="MATH"/>
    <property type="match status" value="1"/>
</dbReference>
<dbReference type="InterPro" id="IPR053003">
    <property type="entry name" value="TRIM_RBCC_E3_ubiq-ligases"/>
</dbReference>
<keyword evidence="4" id="KW-0863">Zinc-finger</keyword>
<evidence type="ECO:0000256" key="4">
    <source>
        <dbReference type="PROSITE-ProRule" id="PRU00024"/>
    </source>
</evidence>
<dbReference type="GO" id="GO:0070842">
    <property type="term" value="P:aggresome assembly"/>
    <property type="evidence" value="ECO:0007669"/>
    <property type="project" value="TreeGrafter"/>
</dbReference>
<dbReference type="GO" id="GO:0051865">
    <property type="term" value="P:protein autoubiquitination"/>
    <property type="evidence" value="ECO:0007669"/>
    <property type="project" value="TreeGrafter"/>
</dbReference>
<dbReference type="InterPro" id="IPR013083">
    <property type="entry name" value="Znf_RING/FYVE/PHD"/>
</dbReference>
<dbReference type="GO" id="GO:0031625">
    <property type="term" value="F:ubiquitin protein ligase binding"/>
    <property type="evidence" value="ECO:0007669"/>
    <property type="project" value="TreeGrafter"/>
</dbReference>
<gene>
    <name evidence="10" type="ORF">M0811_13467</name>
</gene>
<dbReference type="Gene3D" id="3.30.40.10">
    <property type="entry name" value="Zinc/RING finger domain, C3HC4 (zinc finger)"/>
    <property type="match status" value="1"/>
</dbReference>
<feature type="coiled-coil region" evidence="5">
    <location>
        <begin position="450"/>
        <end position="477"/>
    </location>
</feature>
<reference evidence="10" key="1">
    <citation type="submission" date="2022-10" db="EMBL/GenBank/DDBJ databases">
        <title>Novel sulphate-reducing endosymbionts in the free-living metamonad Anaeramoeba.</title>
        <authorList>
            <person name="Jerlstrom-Hultqvist J."/>
            <person name="Cepicka I."/>
            <person name="Gallot-Lavallee L."/>
            <person name="Salas-Leiva D."/>
            <person name="Curtis B.A."/>
            <person name="Zahonova K."/>
            <person name="Pipaliya S."/>
            <person name="Dacks J."/>
            <person name="Roger A.J."/>
        </authorList>
    </citation>
    <scope>NUCLEOTIDE SEQUENCE</scope>
    <source>
        <strain evidence="10">BMAN</strain>
    </source>
</reference>
<feature type="domain" description="B box-type" evidence="8">
    <location>
        <begin position="85"/>
        <end position="127"/>
    </location>
</feature>
<feature type="domain" description="MATH" evidence="9">
    <location>
        <begin position="272"/>
        <end position="434"/>
    </location>
</feature>
<feature type="compositionally biased region" description="Low complexity" evidence="6">
    <location>
        <begin position="545"/>
        <end position="566"/>
    </location>
</feature>
<dbReference type="AlphaFoldDB" id="A0A9Q0R489"/>
<dbReference type="Pfam" id="PF22486">
    <property type="entry name" value="MATH_2"/>
    <property type="match status" value="1"/>
</dbReference>
<dbReference type="SMART" id="SM00184">
    <property type="entry name" value="RING"/>
    <property type="match status" value="1"/>
</dbReference>
<sequence length="641" mass="75702">MAQDLNKVISKMGQVFKCFICLSNVRSTVMTPCCHKFCCYDCIEQWLNEHSSCPLCRSKISINDMIKAQTIDEIAEEFEMLEKKESEEICQKHQIQARYYCVTCQIPICSDCVIIDDQHKSDEIVVLDSYYQKQLSIIQEKITSLNQMAQYYQDTMNKIDQQLEGISDSFEQCKIKTEHAKDEILRRIEEKTKEKKEYISTARIQAKKSKEEIEKNLTIITKTMKQYSKSELIRNTEMILESLEKIQSPRANDTNLHWNQESQLLNEIVPEFDKFFMEIPQFSSYRHQCTEINSDVVNLRGQQWRLKVYPFGNSEEIQDEYISIFLELVKSSFPTLRYTYHIELIHPLSDFVESENTNFENEKNDRKIGNLSSNKEQKINMDISLKQISPKASREYSSDFQEGDSWGYSKFHRIHSIENEGFVSQDTLKIAFSLRPLTYFHKSLEQEKFIQDLKRNIEKVQNDNKILKNRIDQMNLNRRINSENSENLDYISSAYSENNFQNNDLNEIDLDVVFDNKKSDFFDNLDSNENELNENELNENESNEKNSNQKNSNQKNSNQKNSPLKSPFQNQIIDNQNENKTNENILIQENLHQLKKMKNNKNKRKKRIESLESIYNENFVSHKETLNENKTTNFELDSNEF</sequence>
<protein>
    <submittedName>
        <fullName evidence="10">E3 ubiquitin-protein ligase trim37</fullName>
    </submittedName>
</protein>
<dbReference type="PROSITE" id="PS50089">
    <property type="entry name" value="ZF_RING_2"/>
    <property type="match status" value="1"/>
</dbReference>
<dbReference type="OrthoDB" id="192247at2759"/>
<keyword evidence="11" id="KW-1185">Reference proteome</keyword>
<evidence type="ECO:0000256" key="5">
    <source>
        <dbReference type="SAM" id="Coils"/>
    </source>
</evidence>
<dbReference type="InterPro" id="IPR002083">
    <property type="entry name" value="MATH/TRAF_dom"/>
</dbReference>
<dbReference type="PANTHER" id="PTHR36754:SF2">
    <property type="entry name" value="E3 UBIQUITIN-PROTEIN LIGASE TRIM37"/>
    <property type="match status" value="1"/>
</dbReference>
<evidence type="ECO:0000256" key="6">
    <source>
        <dbReference type="SAM" id="MobiDB-lite"/>
    </source>
</evidence>
<dbReference type="CDD" id="cd16619">
    <property type="entry name" value="mRING-HC-C4C4_TRIM37_C-VIII"/>
    <property type="match status" value="1"/>
</dbReference>
<dbReference type="SUPFAM" id="SSF49599">
    <property type="entry name" value="TRAF domain-like"/>
    <property type="match status" value="1"/>
</dbReference>
<dbReference type="PROSITE" id="PS50119">
    <property type="entry name" value="ZF_BBOX"/>
    <property type="match status" value="1"/>
</dbReference>
<evidence type="ECO:0000313" key="11">
    <source>
        <dbReference type="Proteomes" id="UP001149090"/>
    </source>
</evidence>
<dbReference type="InterPro" id="IPR008974">
    <property type="entry name" value="TRAF-like"/>
</dbReference>